<reference evidence="1 2" key="1">
    <citation type="submission" date="2020-10" db="EMBL/GenBank/DDBJ databases">
        <title>Sequencing the genomes of 1000 actinobacteria strains.</title>
        <authorList>
            <person name="Klenk H.-P."/>
        </authorList>
    </citation>
    <scope>NUCLEOTIDE SEQUENCE [LARGE SCALE GENOMIC DNA]</scope>
    <source>
        <strain evidence="1 2">DSM 45157</strain>
    </source>
</reference>
<evidence type="ECO:0008006" key="3">
    <source>
        <dbReference type="Google" id="ProtNLM"/>
    </source>
</evidence>
<keyword evidence="2" id="KW-1185">Reference proteome</keyword>
<evidence type="ECO:0000313" key="2">
    <source>
        <dbReference type="Proteomes" id="UP000598217"/>
    </source>
</evidence>
<accession>A0ABR9HDC2</accession>
<dbReference type="InterPro" id="IPR025455">
    <property type="entry name" value="DUF4276"/>
</dbReference>
<organism evidence="1 2">
    <name type="scientific">Nocardiopsis terrae</name>
    <dbReference type="NCBI Taxonomy" id="372655"/>
    <lineage>
        <taxon>Bacteria</taxon>
        <taxon>Bacillati</taxon>
        <taxon>Actinomycetota</taxon>
        <taxon>Actinomycetes</taxon>
        <taxon>Streptosporangiales</taxon>
        <taxon>Nocardiopsidaceae</taxon>
        <taxon>Nocardiopsis</taxon>
    </lineage>
</organism>
<proteinExistence type="predicted"/>
<evidence type="ECO:0000313" key="1">
    <source>
        <dbReference type="EMBL" id="MBE1457043.1"/>
    </source>
</evidence>
<gene>
    <name evidence="1" type="ORF">H4W79_001257</name>
</gene>
<dbReference type="Proteomes" id="UP000598217">
    <property type="component" value="Unassembled WGS sequence"/>
</dbReference>
<name>A0ABR9HDC2_9ACTN</name>
<sequence length="121" mass="13438">MEKTLNEHVGDLRFLPHLVLHEAEAWVLACPEALEIVTGKSGLAADVNNLTRTAGGPEQVNDGYDTAPARRLAKLYPGYRRTTDGPEAIHLTGLDEIRRQCPHADAWFRTLEEHLGTGRTR</sequence>
<protein>
    <recommendedName>
        <fullName evidence="3">DUF4276 family protein</fullName>
    </recommendedName>
</protein>
<dbReference type="EMBL" id="JADBDY010000001">
    <property type="protein sequence ID" value="MBE1457043.1"/>
    <property type="molecule type" value="Genomic_DNA"/>
</dbReference>
<dbReference type="Pfam" id="PF14103">
    <property type="entry name" value="DUF4276"/>
    <property type="match status" value="1"/>
</dbReference>
<comment type="caution">
    <text evidence="1">The sequence shown here is derived from an EMBL/GenBank/DDBJ whole genome shotgun (WGS) entry which is preliminary data.</text>
</comment>